<gene>
    <name evidence="3" type="ORF">GE061_008063</name>
</gene>
<evidence type="ECO:0000259" key="2">
    <source>
        <dbReference type="Pfam" id="PF00078"/>
    </source>
</evidence>
<dbReference type="OrthoDB" id="416437at2759"/>
<feature type="region of interest" description="Disordered" evidence="1">
    <location>
        <begin position="1"/>
        <end position="21"/>
    </location>
</feature>
<reference evidence="3" key="1">
    <citation type="journal article" date="2021" name="Mol. Ecol. Resour.">
        <title>Apolygus lucorum genome provides insights into omnivorousness and mesophyll feeding.</title>
        <authorList>
            <person name="Liu Y."/>
            <person name="Liu H."/>
            <person name="Wang H."/>
            <person name="Huang T."/>
            <person name="Liu B."/>
            <person name="Yang B."/>
            <person name="Yin L."/>
            <person name="Li B."/>
            <person name="Zhang Y."/>
            <person name="Zhang S."/>
            <person name="Jiang F."/>
            <person name="Zhang X."/>
            <person name="Ren Y."/>
            <person name="Wang B."/>
            <person name="Wang S."/>
            <person name="Lu Y."/>
            <person name="Wu K."/>
            <person name="Fan W."/>
            <person name="Wang G."/>
        </authorList>
    </citation>
    <scope>NUCLEOTIDE SEQUENCE</scope>
    <source>
        <strain evidence="3">12Hb</strain>
    </source>
</reference>
<dbReference type="AlphaFoldDB" id="A0A8S9WSE2"/>
<evidence type="ECO:0000313" key="4">
    <source>
        <dbReference type="Proteomes" id="UP000466442"/>
    </source>
</evidence>
<sequence>MDPDVQIPSTSSTPMETDDIVPSTSAIPFAVPHTPHNAKARRQSMYRKRKAAERTPAEAADFKEAAAERQRRCKQRRLAKSALDTGTLESATVSAPVVVERTVTAQTSAQRQRAYRQRRAAQIASQIIEELPCGLQIKETKIGMIAYADDLVLLAASPADLQRNISALQSYCEKWSLVVNLEKSKNEPHIIYLETGLTPLALHCLKLHLQYLKKISTMDEKRFPRIVAQEVADKDVAFAQHVRELKSKYLVTHNDDSVFLDNESISSLLAKVETSLKQSFGHYPPFTKEKLKNGDREFWRGVPRCKCFHCPFLSHNPRLFYAHLQLHSEGKNCVCLTCQIFSLSQEDLIRAHTVSNGCTNIRILDFRFRCDYCWEFLKSRTFLFRHMFLCYNKIKAKCVTRT</sequence>
<dbReference type="GO" id="GO:0071897">
    <property type="term" value="P:DNA biosynthetic process"/>
    <property type="evidence" value="ECO:0007669"/>
    <property type="project" value="UniProtKB-ARBA"/>
</dbReference>
<proteinExistence type="predicted"/>
<dbReference type="Pfam" id="PF00078">
    <property type="entry name" value="RVT_1"/>
    <property type="match status" value="1"/>
</dbReference>
<evidence type="ECO:0000313" key="3">
    <source>
        <dbReference type="EMBL" id="KAF6198315.1"/>
    </source>
</evidence>
<dbReference type="SUPFAM" id="SSF56672">
    <property type="entry name" value="DNA/RNA polymerases"/>
    <property type="match status" value="1"/>
</dbReference>
<dbReference type="EMBL" id="WIXP02000016">
    <property type="protein sequence ID" value="KAF6198315.1"/>
    <property type="molecule type" value="Genomic_DNA"/>
</dbReference>
<comment type="caution">
    <text evidence="3">The sequence shown here is derived from an EMBL/GenBank/DDBJ whole genome shotgun (WGS) entry which is preliminary data.</text>
</comment>
<accession>A0A8S9WSE2</accession>
<feature type="domain" description="Reverse transcriptase" evidence="2">
    <location>
        <begin position="125"/>
        <end position="186"/>
    </location>
</feature>
<dbReference type="Proteomes" id="UP000466442">
    <property type="component" value="Linkage Group LG16"/>
</dbReference>
<name>A0A8S9WSE2_APOLU</name>
<evidence type="ECO:0000256" key="1">
    <source>
        <dbReference type="SAM" id="MobiDB-lite"/>
    </source>
</evidence>
<keyword evidence="4" id="KW-1185">Reference proteome</keyword>
<dbReference type="InterPro" id="IPR000477">
    <property type="entry name" value="RT_dom"/>
</dbReference>
<protein>
    <recommendedName>
        <fullName evidence="2">Reverse transcriptase domain-containing protein</fullName>
    </recommendedName>
</protein>
<organism evidence="3 4">
    <name type="scientific">Apolygus lucorum</name>
    <name type="common">Small green plant bug</name>
    <name type="synonym">Lygocoris lucorum</name>
    <dbReference type="NCBI Taxonomy" id="248454"/>
    <lineage>
        <taxon>Eukaryota</taxon>
        <taxon>Metazoa</taxon>
        <taxon>Ecdysozoa</taxon>
        <taxon>Arthropoda</taxon>
        <taxon>Hexapoda</taxon>
        <taxon>Insecta</taxon>
        <taxon>Pterygota</taxon>
        <taxon>Neoptera</taxon>
        <taxon>Paraneoptera</taxon>
        <taxon>Hemiptera</taxon>
        <taxon>Heteroptera</taxon>
        <taxon>Panheteroptera</taxon>
        <taxon>Cimicomorpha</taxon>
        <taxon>Miridae</taxon>
        <taxon>Mirini</taxon>
        <taxon>Apolygus</taxon>
    </lineage>
</organism>
<dbReference type="InterPro" id="IPR043502">
    <property type="entry name" value="DNA/RNA_pol_sf"/>
</dbReference>